<sequence>MSNRSFPCARVIWQRAQGVTLIMILKRWVNYQKIRFFFCRKCQPYGYS</sequence>
<evidence type="ECO:0000313" key="2">
    <source>
        <dbReference type="Proteomes" id="UP000018545"/>
    </source>
</evidence>
<gene>
    <name evidence="1" type="ORF">P262_03704</name>
</gene>
<reference evidence="1 2" key="1">
    <citation type="journal article" date="2014" name="Genome Announc.">
        <title>Complete Genome Sequence of Cronobacter sakazakii Strain CMCC 45402.</title>
        <authorList>
            <person name="Zhao Z."/>
            <person name="Wang L."/>
            <person name="Wang B."/>
            <person name="Liang H."/>
            <person name="Ye Q."/>
            <person name="Zeng M."/>
        </authorList>
    </citation>
    <scope>NUCLEOTIDE SEQUENCE [LARGE SCALE GENOMIC DNA]</scope>
    <source>
        <strain evidence="2">45402</strain>
    </source>
</reference>
<dbReference type="HOGENOM" id="CLU_3151868_0_0_6"/>
<protein>
    <submittedName>
        <fullName evidence="1">Uncharacterized protein</fullName>
    </submittedName>
</protein>
<name>V5U0U5_9ENTR</name>
<dbReference type="EMBL" id="CP006731">
    <property type="protein sequence ID" value="AHB71013.1"/>
    <property type="molecule type" value="Genomic_DNA"/>
</dbReference>
<dbReference type="AlphaFoldDB" id="V5U0U5"/>
<accession>V5U0U5</accession>
<dbReference type="Proteomes" id="UP000018545">
    <property type="component" value="Chromosome"/>
</dbReference>
<evidence type="ECO:0000313" key="1">
    <source>
        <dbReference type="EMBL" id="AHB71013.1"/>
    </source>
</evidence>
<proteinExistence type="predicted"/>
<organism evidence="1 2">
    <name type="scientific">Cronobacter malonaticus</name>
    <dbReference type="NCBI Taxonomy" id="413503"/>
    <lineage>
        <taxon>Bacteria</taxon>
        <taxon>Pseudomonadati</taxon>
        <taxon>Pseudomonadota</taxon>
        <taxon>Gammaproteobacteria</taxon>
        <taxon>Enterobacterales</taxon>
        <taxon>Enterobacteriaceae</taxon>
        <taxon>Cronobacter</taxon>
    </lineage>
</organism>
<dbReference type="KEGG" id="csi:P262_03704"/>